<dbReference type="RefSeq" id="WP_116284546.1">
    <property type="nucleotide sequence ID" value="NZ_NBXA01000034.1"/>
</dbReference>
<dbReference type="PROSITE" id="PS51257">
    <property type="entry name" value="PROKAR_LIPOPROTEIN"/>
    <property type="match status" value="1"/>
</dbReference>
<comment type="caution">
    <text evidence="4">The sequence shown here is derived from an EMBL/GenBank/DDBJ whole genome shotgun (WGS) entry which is preliminary data.</text>
</comment>
<dbReference type="EMBL" id="NBXA01000034">
    <property type="protein sequence ID" value="RFA06907.1"/>
    <property type="molecule type" value="Genomic_DNA"/>
</dbReference>
<protein>
    <recommendedName>
        <fullName evidence="3">Solute-binding protein family 3/N-terminal domain-containing protein</fullName>
    </recommendedName>
</protein>
<organism evidence="4 5">
    <name type="scientific">Subtercola boreus</name>
    <dbReference type="NCBI Taxonomy" id="120213"/>
    <lineage>
        <taxon>Bacteria</taxon>
        <taxon>Bacillati</taxon>
        <taxon>Actinomycetota</taxon>
        <taxon>Actinomycetes</taxon>
        <taxon>Micrococcales</taxon>
        <taxon>Microbacteriaceae</taxon>
        <taxon>Subtercola</taxon>
    </lineage>
</organism>
<accession>A0A3E0VDF2</accession>
<evidence type="ECO:0000256" key="2">
    <source>
        <dbReference type="SAM" id="SignalP"/>
    </source>
</evidence>
<evidence type="ECO:0000256" key="1">
    <source>
        <dbReference type="ARBA" id="ARBA00022729"/>
    </source>
</evidence>
<feature type="chain" id="PRO_5039517715" description="Solute-binding protein family 3/N-terminal domain-containing protein" evidence="2">
    <location>
        <begin position="26"/>
        <end position="289"/>
    </location>
</feature>
<dbReference type="Gene3D" id="3.40.190.10">
    <property type="entry name" value="Periplasmic binding protein-like II"/>
    <property type="match status" value="2"/>
</dbReference>
<evidence type="ECO:0000313" key="5">
    <source>
        <dbReference type="Proteomes" id="UP000256709"/>
    </source>
</evidence>
<dbReference type="SMART" id="SM00062">
    <property type="entry name" value="PBPb"/>
    <property type="match status" value="1"/>
</dbReference>
<dbReference type="Pfam" id="PF00497">
    <property type="entry name" value="SBP_bac_3"/>
    <property type="match status" value="1"/>
</dbReference>
<keyword evidence="1 2" id="KW-0732">Signal</keyword>
<evidence type="ECO:0000259" key="3">
    <source>
        <dbReference type="SMART" id="SM00062"/>
    </source>
</evidence>
<dbReference type="PANTHER" id="PTHR35936:SF17">
    <property type="entry name" value="ARGININE-BINDING EXTRACELLULAR PROTEIN ARTP"/>
    <property type="match status" value="1"/>
</dbReference>
<dbReference type="SUPFAM" id="SSF53850">
    <property type="entry name" value="Periplasmic binding protein-like II"/>
    <property type="match status" value="1"/>
</dbReference>
<dbReference type="PANTHER" id="PTHR35936">
    <property type="entry name" value="MEMBRANE-BOUND LYTIC MUREIN TRANSGLYCOSYLASE F"/>
    <property type="match status" value="1"/>
</dbReference>
<dbReference type="Proteomes" id="UP000256709">
    <property type="component" value="Unassembled WGS sequence"/>
</dbReference>
<feature type="signal peptide" evidence="2">
    <location>
        <begin position="1"/>
        <end position="25"/>
    </location>
</feature>
<name>A0A3E0VDF2_9MICO</name>
<evidence type="ECO:0000313" key="4">
    <source>
        <dbReference type="EMBL" id="RFA06907.1"/>
    </source>
</evidence>
<gene>
    <name evidence="4" type="ORF">B7R21_17465</name>
</gene>
<dbReference type="OrthoDB" id="8454826at2"/>
<dbReference type="InterPro" id="IPR001638">
    <property type="entry name" value="Solute-binding_3/MltF_N"/>
</dbReference>
<sequence>MPIKLHVLAAATLSAAVALTLSGCATDSAPTTASTVAPVATVEPSALRSPGTLTYCTTNLGSPPNISTDASGALVGSEIDMAKGIAERLGLKPDFVTVDFAALIPSLQASQCDAIMATLYIKPAREEVVDFVPYLTSAVGVAVKDGSNTGVTGLDDSLCGKKVMVTVGTTAQSLAEDQSTKCSGEGKQTVDISTNNQATIGFQQLANGQIDAYIDAAELIGYYQKQGTAGISIVGEPTSPATIGAATRKDDKALHDGIQLAFTDMVASGDYAKILDTWGQSSVALKTQG</sequence>
<dbReference type="AlphaFoldDB" id="A0A3E0VDF2"/>
<feature type="domain" description="Solute-binding protein family 3/N-terminal" evidence="3">
    <location>
        <begin position="52"/>
        <end position="282"/>
    </location>
</feature>
<reference evidence="4 5" key="1">
    <citation type="submission" date="2017-04" db="EMBL/GenBank/DDBJ databases">
        <title>Comparative genome analysis of Subtercola boreus.</title>
        <authorList>
            <person name="Cho Y.-J."/>
            <person name="Cho A."/>
            <person name="Kim O.-S."/>
            <person name="Lee J.-I."/>
        </authorList>
    </citation>
    <scope>NUCLEOTIDE SEQUENCE [LARGE SCALE GENOMIC DNA]</scope>
    <source>
        <strain evidence="4 5">P27444</strain>
    </source>
</reference>
<proteinExistence type="predicted"/>
<dbReference type="CDD" id="cd01004">
    <property type="entry name" value="PBP2_MidA_like"/>
    <property type="match status" value="1"/>
</dbReference>